<dbReference type="InterPro" id="IPR027843">
    <property type="entry name" value="DUF4440"/>
</dbReference>
<dbReference type="NCBIfam" id="TIGR02246">
    <property type="entry name" value="SgcJ/EcaC family oxidoreductase"/>
    <property type="match status" value="1"/>
</dbReference>
<dbReference type="InterPro" id="IPR032710">
    <property type="entry name" value="NTF2-like_dom_sf"/>
</dbReference>
<sequence length="149" mass="16603">MKSPIRNKAVMNPEKMNAAFAEAYNSGDIGKLLALYEPDGILVNPNGGHDNGIVQIRKTLEDLLQLQGSMISKNIYYIPFENIALLRAHYVLHTVGTDGNPMQIQGHTTEIVRKQQDGSWLYIIDHPYGAELLREVDSARINDNGGKNE</sequence>
<dbReference type="RefSeq" id="WP_119602399.1">
    <property type="nucleotide sequence ID" value="NZ_QXQA01000018.1"/>
</dbReference>
<dbReference type="Gene3D" id="3.10.450.50">
    <property type="match status" value="1"/>
</dbReference>
<proteinExistence type="predicted"/>
<accession>A0A3A1UPV0</accession>
<dbReference type="InterPro" id="IPR011944">
    <property type="entry name" value="Steroid_delta5-4_isomerase"/>
</dbReference>
<protein>
    <submittedName>
        <fullName evidence="2">SgcJ/EcaC family oxidoreductase</fullName>
    </submittedName>
</protein>
<dbReference type="Proteomes" id="UP000266482">
    <property type="component" value="Unassembled WGS sequence"/>
</dbReference>
<organism evidence="2 3">
    <name type="scientific">Paenibacillus nanensis</name>
    <dbReference type="NCBI Taxonomy" id="393251"/>
    <lineage>
        <taxon>Bacteria</taxon>
        <taxon>Bacillati</taxon>
        <taxon>Bacillota</taxon>
        <taxon>Bacilli</taxon>
        <taxon>Bacillales</taxon>
        <taxon>Paenibacillaceae</taxon>
        <taxon>Paenibacillus</taxon>
    </lineage>
</organism>
<dbReference type="Pfam" id="PF14534">
    <property type="entry name" value="DUF4440"/>
    <property type="match status" value="1"/>
</dbReference>
<name>A0A3A1UPV0_9BACL</name>
<evidence type="ECO:0000259" key="1">
    <source>
        <dbReference type="Pfam" id="PF14534"/>
    </source>
</evidence>
<keyword evidence="3" id="KW-1185">Reference proteome</keyword>
<dbReference type="SUPFAM" id="SSF54427">
    <property type="entry name" value="NTF2-like"/>
    <property type="match status" value="1"/>
</dbReference>
<reference evidence="2 3" key="1">
    <citation type="submission" date="2018-09" db="EMBL/GenBank/DDBJ databases">
        <title>Paenibacillus aracenensis nov. sp. isolated from a cave in southern Spain.</title>
        <authorList>
            <person name="Jurado V."/>
            <person name="Gutierrez-Patricio S."/>
            <person name="Gonzalez-Pimentel J.L."/>
            <person name="Miller A.Z."/>
            <person name="Laiz L."/>
            <person name="Saiz-Jimenez C."/>
        </authorList>
    </citation>
    <scope>NUCLEOTIDE SEQUENCE [LARGE SCALE GENOMIC DNA]</scope>
    <source>
        <strain evidence="2 3">DSM 22867</strain>
    </source>
</reference>
<evidence type="ECO:0000313" key="2">
    <source>
        <dbReference type="EMBL" id="RIX49357.1"/>
    </source>
</evidence>
<feature type="domain" description="DUF4440" evidence="1">
    <location>
        <begin position="17"/>
        <end position="121"/>
    </location>
</feature>
<dbReference type="AlphaFoldDB" id="A0A3A1UPV0"/>
<dbReference type="OrthoDB" id="7375616at2"/>
<gene>
    <name evidence="2" type="ORF">D3P08_22650</name>
</gene>
<evidence type="ECO:0000313" key="3">
    <source>
        <dbReference type="Proteomes" id="UP000266482"/>
    </source>
</evidence>
<dbReference type="EMBL" id="QXQA01000018">
    <property type="protein sequence ID" value="RIX49357.1"/>
    <property type="molecule type" value="Genomic_DNA"/>
</dbReference>
<comment type="caution">
    <text evidence="2">The sequence shown here is derived from an EMBL/GenBank/DDBJ whole genome shotgun (WGS) entry which is preliminary data.</text>
</comment>